<dbReference type="Proteomes" id="UP000319986">
    <property type="component" value="Unassembled WGS sequence"/>
</dbReference>
<accession>A0A4Y4C6E3</accession>
<gene>
    <name evidence="2" type="ORF">CVA01_27430</name>
</gene>
<dbReference type="AlphaFoldDB" id="A0A4Y4C6E3"/>
<dbReference type="InterPro" id="IPR017520">
    <property type="entry name" value="CHP03086"/>
</dbReference>
<proteinExistence type="predicted"/>
<dbReference type="InterPro" id="IPR034660">
    <property type="entry name" value="DinB/YfiT-like"/>
</dbReference>
<dbReference type="Pfam" id="PF11716">
    <property type="entry name" value="MDMPI_N"/>
    <property type="match status" value="1"/>
</dbReference>
<dbReference type="InterPro" id="IPR017517">
    <property type="entry name" value="Maleyloyr_isom"/>
</dbReference>
<dbReference type="GO" id="GO:0046872">
    <property type="term" value="F:metal ion binding"/>
    <property type="evidence" value="ECO:0007669"/>
    <property type="project" value="InterPro"/>
</dbReference>
<dbReference type="NCBIfam" id="TIGR03086">
    <property type="entry name" value="TIGR03086 family metal-binding protein"/>
    <property type="match status" value="1"/>
</dbReference>
<dbReference type="SUPFAM" id="SSF109854">
    <property type="entry name" value="DinB/YfiT-like putative metalloenzymes"/>
    <property type="match status" value="1"/>
</dbReference>
<evidence type="ECO:0000313" key="3">
    <source>
        <dbReference type="Proteomes" id="UP000319986"/>
    </source>
</evidence>
<evidence type="ECO:0000259" key="1">
    <source>
        <dbReference type="Pfam" id="PF11716"/>
    </source>
</evidence>
<dbReference type="InterPro" id="IPR024344">
    <property type="entry name" value="MDMPI_metal-binding"/>
</dbReference>
<dbReference type="EMBL" id="BJNT01000026">
    <property type="protein sequence ID" value="GEC87429.1"/>
    <property type="molecule type" value="Genomic_DNA"/>
</dbReference>
<dbReference type="NCBIfam" id="TIGR03083">
    <property type="entry name" value="maleylpyruvate isomerase family mycothiol-dependent enzyme"/>
    <property type="match status" value="1"/>
</dbReference>
<name>A0A4Y4C6E3_9CORY</name>
<evidence type="ECO:0000313" key="2">
    <source>
        <dbReference type="EMBL" id="GEC87429.1"/>
    </source>
</evidence>
<feature type="domain" description="Mycothiol-dependent maleylpyruvate isomerase metal-binding" evidence="1">
    <location>
        <begin position="28"/>
        <end position="144"/>
    </location>
</feature>
<protein>
    <recommendedName>
        <fullName evidence="1">Mycothiol-dependent maleylpyruvate isomerase metal-binding domain-containing protein</fullName>
    </recommendedName>
</protein>
<comment type="caution">
    <text evidence="2">The sequence shown here is derived from an EMBL/GenBank/DDBJ whole genome shotgun (WGS) entry which is preliminary data.</text>
</comment>
<organism evidence="2 3">
    <name type="scientific">Corynebacterium variabile</name>
    <dbReference type="NCBI Taxonomy" id="1727"/>
    <lineage>
        <taxon>Bacteria</taxon>
        <taxon>Bacillati</taxon>
        <taxon>Actinomycetota</taxon>
        <taxon>Actinomycetes</taxon>
        <taxon>Mycobacteriales</taxon>
        <taxon>Corynebacteriaceae</taxon>
        <taxon>Corynebacterium</taxon>
    </lineage>
</organism>
<reference evidence="2 3" key="1">
    <citation type="submission" date="2019-06" db="EMBL/GenBank/DDBJ databases">
        <title>Whole genome shotgun sequence of Corynebacterium variabile NBRC 15286.</title>
        <authorList>
            <person name="Hosoyama A."/>
            <person name="Uohara A."/>
            <person name="Ohji S."/>
            <person name="Ichikawa N."/>
        </authorList>
    </citation>
    <scope>NUCLEOTIDE SEQUENCE [LARGE SCALE GENOMIC DNA]</scope>
    <source>
        <strain evidence="2 3">NBRC 15286</strain>
    </source>
</reference>
<sequence length="208" mass="22320">MQGYPRRGSDTPAQEAHMALPSTTADRFREVAAGFTAQVEAVAADSWDAQTPCTEWKARDLVGHIVSWAGPALEDAGVDVTFTEDKNSDPAEAWRQFVTVTQAALEDPAIADTPVTRGPIPGQSLSRNISGFLIPDIFMHTWDLARSQGRDVELDTDFAEKNLAGFMSLGDKLRVGGSFGAPVEAPADATPTIRLMAYVGRDPLFGLG</sequence>